<evidence type="ECO:0000256" key="2">
    <source>
        <dbReference type="SAM" id="Phobius"/>
    </source>
</evidence>
<evidence type="ECO:0000313" key="3">
    <source>
        <dbReference type="EMBL" id="CAA9997634.1"/>
    </source>
</evidence>
<feature type="region of interest" description="Disordered" evidence="1">
    <location>
        <begin position="820"/>
        <end position="994"/>
    </location>
</feature>
<feature type="region of interest" description="Disordered" evidence="1">
    <location>
        <begin position="533"/>
        <end position="559"/>
    </location>
</feature>
<feature type="transmembrane region" description="Helical" evidence="2">
    <location>
        <begin position="35"/>
        <end position="55"/>
    </location>
</feature>
<feature type="compositionally biased region" description="Low complexity" evidence="1">
    <location>
        <begin position="859"/>
        <end position="873"/>
    </location>
</feature>
<name>A0A6H5G731_9HEMI</name>
<keyword evidence="2" id="KW-0472">Membrane</keyword>
<feature type="compositionally biased region" description="Polar residues" evidence="1">
    <location>
        <begin position="1053"/>
        <end position="1071"/>
    </location>
</feature>
<accession>A0A6H5G731</accession>
<gene>
    <name evidence="3" type="ORF">NTEN_LOCUS3928</name>
</gene>
<organism evidence="3 4">
    <name type="scientific">Nesidiocoris tenuis</name>
    <dbReference type="NCBI Taxonomy" id="355587"/>
    <lineage>
        <taxon>Eukaryota</taxon>
        <taxon>Metazoa</taxon>
        <taxon>Ecdysozoa</taxon>
        <taxon>Arthropoda</taxon>
        <taxon>Hexapoda</taxon>
        <taxon>Insecta</taxon>
        <taxon>Pterygota</taxon>
        <taxon>Neoptera</taxon>
        <taxon>Paraneoptera</taxon>
        <taxon>Hemiptera</taxon>
        <taxon>Heteroptera</taxon>
        <taxon>Panheteroptera</taxon>
        <taxon>Cimicomorpha</taxon>
        <taxon>Miridae</taxon>
        <taxon>Dicyphina</taxon>
        <taxon>Nesidiocoris</taxon>
    </lineage>
</organism>
<feature type="compositionally biased region" description="Basic and acidic residues" evidence="1">
    <location>
        <begin position="304"/>
        <end position="313"/>
    </location>
</feature>
<feature type="compositionally biased region" description="Polar residues" evidence="1">
    <location>
        <begin position="916"/>
        <end position="937"/>
    </location>
</feature>
<keyword evidence="2" id="KW-0812">Transmembrane</keyword>
<keyword evidence="2" id="KW-1133">Transmembrane helix</keyword>
<feature type="compositionally biased region" description="Low complexity" evidence="1">
    <location>
        <begin position="951"/>
        <end position="961"/>
    </location>
</feature>
<feature type="compositionally biased region" description="Polar residues" evidence="1">
    <location>
        <begin position="829"/>
        <end position="858"/>
    </location>
</feature>
<feature type="region of interest" description="Disordered" evidence="1">
    <location>
        <begin position="1007"/>
        <end position="1071"/>
    </location>
</feature>
<feature type="region of interest" description="Disordered" evidence="1">
    <location>
        <begin position="595"/>
        <end position="615"/>
    </location>
</feature>
<dbReference type="Proteomes" id="UP000479000">
    <property type="component" value="Unassembled WGS sequence"/>
</dbReference>
<evidence type="ECO:0000256" key="1">
    <source>
        <dbReference type="SAM" id="MobiDB-lite"/>
    </source>
</evidence>
<dbReference type="InterPro" id="IPR038770">
    <property type="entry name" value="Na+/solute_symporter_sf"/>
</dbReference>
<dbReference type="Gene3D" id="1.20.1530.20">
    <property type="match status" value="1"/>
</dbReference>
<feature type="region of interest" description="Disordered" evidence="1">
    <location>
        <begin position="403"/>
        <end position="426"/>
    </location>
</feature>
<reference evidence="3 4" key="1">
    <citation type="submission" date="2020-02" db="EMBL/GenBank/DDBJ databases">
        <authorList>
            <person name="Ferguson B K."/>
        </authorList>
    </citation>
    <scope>NUCLEOTIDE SEQUENCE [LARGE SCALE GENOMIC DNA]</scope>
</reference>
<feature type="compositionally biased region" description="Low complexity" evidence="1">
    <location>
        <begin position="636"/>
        <end position="663"/>
    </location>
</feature>
<keyword evidence="4" id="KW-1185">Reference proteome</keyword>
<feature type="region of interest" description="Disordered" evidence="1">
    <location>
        <begin position="304"/>
        <end position="344"/>
    </location>
</feature>
<feature type="region of interest" description="Disordered" evidence="1">
    <location>
        <begin position="636"/>
        <end position="669"/>
    </location>
</feature>
<feature type="compositionally biased region" description="Basic and acidic residues" evidence="1">
    <location>
        <begin position="901"/>
        <end position="915"/>
    </location>
</feature>
<feature type="compositionally biased region" description="Low complexity" evidence="1">
    <location>
        <begin position="1019"/>
        <end position="1029"/>
    </location>
</feature>
<protein>
    <submittedName>
        <fullName evidence="3">Uncharacterized protein</fullName>
    </submittedName>
</protein>
<feature type="transmembrane region" description="Helical" evidence="2">
    <location>
        <begin position="211"/>
        <end position="234"/>
    </location>
</feature>
<dbReference type="EMBL" id="CADCXU010005897">
    <property type="protein sequence ID" value="CAA9997634.1"/>
    <property type="molecule type" value="Genomic_DNA"/>
</dbReference>
<dbReference type="OrthoDB" id="203097at2759"/>
<feature type="compositionally biased region" description="Basic and acidic residues" evidence="1">
    <location>
        <begin position="330"/>
        <end position="339"/>
    </location>
</feature>
<dbReference type="AlphaFoldDB" id="A0A6H5G731"/>
<feature type="transmembrane region" description="Helical" evidence="2">
    <location>
        <begin position="179"/>
        <end position="199"/>
    </location>
</feature>
<evidence type="ECO:0000313" key="4">
    <source>
        <dbReference type="Proteomes" id="UP000479000"/>
    </source>
</evidence>
<feature type="transmembrane region" description="Helical" evidence="2">
    <location>
        <begin position="153"/>
        <end position="173"/>
    </location>
</feature>
<feature type="compositionally biased region" description="Polar residues" evidence="1">
    <location>
        <begin position="753"/>
        <end position="765"/>
    </location>
</feature>
<feature type="region of interest" description="Disordered" evidence="1">
    <location>
        <begin position="753"/>
        <end position="807"/>
    </location>
</feature>
<feature type="compositionally biased region" description="Basic and acidic residues" evidence="1">
    <location>
        <begin position="776"/>
        <end position="792"/>
    </location>
</feature>
<sequence>MSDAVSRSNRPPFVGYYGYLPRILRYIPKGMMCPLWPLHIILMYILAMCPLWFVACRLASKAVTLGVQFTPAELDLYMYKTKEVSLTGRLTQDDLDNRVIRALVDHPDIASVSPDELYFRKEPGSDSWSSAFNVSGDFLGYTSVRLCVSKKEALIPLWVFTLGQFIFGNGPVGVPYSKISTSAVGLLVPLVVGYLLQIYCKRLSGIMVRILKPFSAMLIVFIVVFATVTNIYLFKLFTWQALCPTERQFEVNSFECQCNDCSGGKVSQVYEDVEDFPDMRTDSEKKLKVITSYYSHFRRADGSLEYSNDRSPERLVPSKSEIEQPASDSDFERASRDSSKTSGILGPIIKSSVATSEVTSEECTCINQESRSINGSRAPSPYVMAVRESLECYQSGNSRTVNRTRCKYGTPDKQDSGSSEVSPGASSDILELISRSASRLVEGENSDTPQRQLIAPSKNSKARLCCKEACISPSVVTSNSTSATCTCVPHGKHTSLTSKETNTLASISSSTSPKQRSKSDFIYDIRLAQSNGSDELPIVPKGDSHLELDDPGDEPILPDSIIHLPFNESSEPFPGLGMKRRKLSLESVPRDDGLLAEIEPSSVQTSNGDKSMACVNSEKSTPLAKCILESSGTASTIRTSRSASKSPAEKSAASSTKGSSSPERSPRASELMQLFSRSAAQKQESQIVGSIMAQTVASEKLSNAHQACSSGSAITLSSTSATCTCVPKNKSTCLLGKSEANITNSSVVSSKQATTTLEMEESSGSLGRAAGSKLEGMGKDQPEKYRLHKDDNFPTIPNSSVDTPELSDSIGTITVIGSSESVSKASGSNPEAFQSNGGKETLSSTNLEKGKSGQSFPNTLSSKSDTLSSSSKTQNDNLKSPSDIKSEKTFSIDGSSSSGSLKEKKSNRPARDSSTDCRQYSSRTTLGRTQIHATGTSKSDKSGRPIFTAPSSRSSSDFSASQGPPTKAIEAEEKAANPSERLMGITPSSISQFPSEVLSGTETSYDLRVPKKQGGTHQLASSSSTNNLTSDEKSKSANANRKSGTIGAHDNTDGSSLGRTRQEISSSGPLASLTTSKKFKDELELSTFLSVSYVRVRDLTNAIDRARELLSSMDKEGKVGFHVGMLCAGIST</sequence>
<feature type="compositionally biased region" description="Low complexity" evidence="1">
    <location>
        <begin position="416"/>
        <end position="426"/>
    </location>
</feature>
<proteinExistence type="predicted"/>